<evidence type="ECO:0000313" key="3">
    <source>
        <dbReference type="Proteomes" id="UP001501736"/>
    </source>
</evidence>
<comment type="caution">
    <text evidence="2">The sequence shown here is derived from an EMBL/GenBank/DDBJ whole genome shotgun (WGS) entry which is preliminary data.</text>
</comment>
<keyword evidence="1" id="KW-1133">Transmembrane helix</keyword>
<keyword evidence="1" id="KW-0812">Transmembrane</keyword>
<protein>
    <recommendedName>
        <fullName evidence="4">Integral membrane protein</fullName>
    </recommendedName>
</protein>
<evidence type="ECO:0000256" key="1">
    <source>
        <dbReference type="SAM" id="Phobius"/>
    </source>
</evidence>
<proteinExistence type="predicted"/>
<organism evidence="2 3">
    <name type="scientific">Nesterenkonia halobia</name>
    <dbReference type="NCBI Taxonomy" id="37922"/>
    <lineage>
        <taxon>Bacteria</taxon>
        <taxon>Bacillati</taxon>
        <taxon>Actinomycetota</taxon>
        <taxon>Actinomycetes</taxon>
        <taxon>Micrococcales</taxon>
        <taxon>Micrococcaceae</taxon>
        <taxon>Nesterenkonia</taxon>
    </lineage>
</organism>
<feature type="transmembrane region" description="Helical" evidence="1">
    <location>
        <begin position="37"/>
        <end position="57"/>
    </location>
</feature>
<keyword evidence="3" id="KW-1185">Reference proteome</keyword>
<sequence>MTVMMIVGTVVCAASLLICWAMTPVRDHPADSSIVSIAAVELFLVAYGLYAGVRQLGFDAPILGEVWEFWGYLATALLLPIGVFIWAMVDRTRWSNLVMSSVGLVVFVMVYRMEEIWWGSAL</sequence>
<accession>A0ABP6R9R6</accession>
<dbReference type="EMBL" id="BAAAYG010000002">
    <property type="protein sequence ID" value="GAA3280246.1"/>
    <property type="molecule type" value="Genomic_DNA"/>
</dbReference>
<feature type="transmembrane region" description="Helical" evidence="1">
    <location>
        <begin position="94"/>
        <end position="111"/>
    </location>
</feature>
<evidence type="ECO:0008006" key="4">
    <source>
        <dbReference type="Google" id="ProtNLM"/>
    </source>
</evidence>
<name>A0ABP6R9R6_9MICC</name>
<feature type="transmembrane region" description="Helical" evidence="1">
    <location>
        <begin position="69"/>
        <end position="88"/>
    </location>
</feature>
<dbReference type="Proteomes" id="UP001501736">
    <property type="component" value="Unassembled WGS sequence"/>
</dbReference>
<evidence type="ECO:0000313" key="2">
    <source>
        <dbReference type="EMBL" id="GAA3280246.1"/>
    </source>
</evidence>
<keyword evidence="1" id="KW-0472">Membrane</keyword>
<reference evidence="3" key="1">
    <citation type="journal article" date="2019" name="Int. J. Syst. Evol. Microbiol.">
        <title>The Global Catalogue of Microorganisms (GCM) 10K type strain sequencing project: providing services to taxonomists for standard genome sequencing and annotation.</title>
        <authorList>
            <consortium name="The Broad Institute Genomics Platform"/>
            <consortium name="The Broad Institute Genome Sequencing Center for Infectious Disease"/>
            <person name="Wu L."/>
            <person name="Ma J."/>
        </authorList>
    </citation>
    <scope>NUCLEOTIDE SEQUENCE [LARGE SCALE GENOMIC DNA]</scope>
    <source>
        <strain evidence="3">JCM 11483</strain>
    </source>
</reference>
<gene>
    <name evidence="2" type="ORF">GCM10020260_04240</name>
</gene>